<keyword evidence="10" id="KW-1185">Reference proteome</keyword>
<proteinExistence type="predicted"/>
<evidence type="ECO:0000256" key="3">
    <source>
        <dbReference type="ARBA" id="ARBA00022475"/>
    </source>
</evidence>
<feature type="transmembrane region" description="Helical" evidence="7">
    <location>
        <begin position="238"/>
        <end position="257"/>
    </location>
</feature>
<dbReference type="RefSeq" id="WP_345885731.1">
    <property type="nucleotide sequence ID" value="NZ_JBDFRB010000012.1"/>
</dbReference>
<dbReference type="InterPro" id="IPR020846">
    <property type="entry name" value="MFS_dom"/>
</dbReference>
<feature type="domain" description="Major facilitator superfamily (MFS) profile" evidence="8">
    <location>
        <begin position="26"/>
        <end position="423"/>
    </location>
</feature>
<dbReference type="PANTHER" id="PTHR23517">
    <property type="entry name" value="RESISTANCE PROTEIN MDTM, PUTATIVE-RELATED-RELATED"/>
    <property type="match status" value="1"/>
</dbReference>
<dbReference type="EMBL" id="JBDFRB010000012">
    <property type="protein sequence ID" value="MEN2745379.1"/>
    <property type="molecule type" value="Genomic_DNA"/>
</dbReference>
<dbReference type="InterPro" id="IPR036259">
    <property type="entry name" value="MFS_trans_sf"/>
</dbReference>
<dbReference type="PANTHER" id="PTHR23517:SF13">
    <property type="entry name" value="MAJOR FACILITATOR SUPERFAMILY MFS_1"/>
    <property type="match status" value="1"/>
</dbReference>
<evidence type="ECO:0000313" key="9">
    <source>
        <dbReference type="EMBL" id="MEN2745379.1"/>
    </source>
</evidence>
<keyword evidence="6 7" id="KW-0472">Membrane</keyword>
<feature type="transmembrane region" description="Helical" evidence="7">
    <location>
        <begin position="55"/>
        <end position="80"/>
    </location>
</feature>
<reference evidence="9 10" key="1">
    <citation type="submission" date="2024-05" db="EMBL/GenBank/DDBJ databases">
        <title>Sinomonas sp. nov., isolated from a waste landfill.</title>
        <authorList>
            <person name="Zhao Y."/>
        </authorList>
    </citation>
    <scope>NUCLEOTIDE SEQUENCE [LARGE SCALE GENOMIC DNA]</scope>
    <source>
        <strain evidence="9 10">CCTCC AB2014300</strain>
    </source>
</reference>
<dbReference type="InterPro" id="IPR050171">
    <property type="entry name" value="MFS_Transporters"/>
</dbReference>
<accession>A0ABU9X1P2</accession>
<evidence type="ECO:0000259" key="8">
    <source>
        <dbReference type="PROSITE" id="PS50850"/>
    </source>
</evidence>
<evidence type="ECO:0000256" key="5">
    <source>
        <dbReference type="ARBA" id="ARBA00022989"/>
    </source>
</evidence>
<keyword evidence="4 7" id="KW-0812">Transmembrane</keyword>
<name>A0ABU9X1P2_9MICC</name>
<feature type="transmembrane region" description="Helical" evidence="7">
    <location>
        <begin position="121"/>
        <end position="142"/>
    </location>
</feature>
<feature type="transmembrane region" description="Helical" evidence="7">
    <location>
        <begin position="363"/>
        <end position="388"/>
    </location>
</feature>
<feature type="transmembrane region" description="Helical" evidence="7">
    <location>
        <begin position="263"/>
        <end position="285"/>
    </location>
</feature>
<evidence type="ECO:0000256" key="2">
    <source>
        <dbReference type="ARBA" id="ARBA00022448"/>
    </source>
</evidence>
<dbReference type="SUPFAM" id="SSF103473">
    <property type="entry name" value="MFS general substrate transporter"/>
    <property type="match status" value="1"/>
</dbReference>
<dbReference type="Pfam" id="PF07690">
    <property type="entry name" value="MFS_1"/>
    <property type="match status" value="1"/>
</dbReference>
<dbReference type="InterPro" id="IPR011701">
    <property type="entry name" value="MFS"/>
</dbReference>
<protein>
    <submittedName>
        <fullName evidence="9">MFS transporter</fullName>
    </submittedName>
</protein>
<feature type="transmembrane region" description="Helical" evidence="7">
    <location>
        <begin position="306"/>
        <end position="325"/>
    </location>
</feature>
<dbReference type="Proteomes" id="UP001422074">
    <property type="component" value="Unassembled WGS sequence"/>
</dbReference>
<feature type="transmembrane region" description="Helical" evidence="7">
    <location>
        <begin position="92"/>
        <end position="115"/>
    </location>
</feature>
<dbReference type="PROSITE" id="PS50850">
    <property type="entry name" value="MFS"/>
    <property type="match status" value="1"/>
</dbReference>
<feature type="transmembrane region" description="Helical" evidence="7">
    <location>
        <begin position="394"/>
        <end position="417"/>
    </location>
</feature>
<keyword evidence="2" id="KW-0813">Transport</keyword>
<keyword evidence="5 7" id="KW-1133">Transmembrane helix</keyword>
<dbReference type="Gene3D" id="1.20.1250.20">
    <property type="entry name" value="MFS general substrate transporter like domains"/>
    <property type="match status" value="1"/>
</dbReference>
<gene>
    <name evidence="9" type="ORF">ABCQ75_12655</name>
</gene>
<evidence type="ECO:0000256" key="4">
    <source>
        <dbReference type="ARBA" id="ARBA00022692"/>
    </source>
</evidence>
<organism evidence="9 10">
    <name type="scientific">Sinomonas halotolerans</name>
    <dbReference type="NCBI Taxonomy" id="1644133"/>
    <lineage>
        <taxon>Bacteria</taxon>
        <taxon>Bacillati</taxon>
        <taxon>Actinomycetota</taxon>
        <taxon>Actinomycetes</taxon>
        <taxon>Micrococcales</taxon>
        <taxon>Micrococcaceae</taxon>
        <taxon>Sinomonas</taxon>
    </lineage>
</organism>
<feature type="transmembrane region" description="Helical" evidence="7">
    <location>
        <begin position="154"/>
        <end position="175"/>
    </location>
</feature>
<feature type="transmembrane region" description="Helical" evidence="7">
    <location>
        <begin position="27"/>
        <end position="49"/>
    </location>
</feature>
<evidence type="ECO:0000256" key="1">
    <source>
        <dbReference type="ARBA" id="ARBA00004651"/>
    </source>
</evidence>
<comment type="subcellular location">
    <subcellularLocation>
        <location evidence="1">Cell membrane</location>
        <topology evidence="1">Multi-pass membrane protein</topology>
    </subcellularLocation>
</comment>
<comment type="caution">
    <text evidence="9">The sequence shown here is derived from an EMBL/GenBank/DDBJ whole genome shotgun (WGS) entry which is preliminary data.</text>
</comment>
<sequence length="430" mass="41749">MTVLAELRMVPAASARAGWDAPRGVRLVLSAAVLFTLLVGANLATPLYAGLEARLGYGSLGTSVAFASYVLTLVGVLLAAGHWSDHVGRRAAMVLAVVLGLAGAAVFAGAGSLAQLCAGRALQGAAVGLAMGACTAALRELLPHRGVWAGRVTLLASSAGVAAGPALGGLAAEAAGGPGGAAVPFVVHCGVLAALLVPLVAVRARPALLPAAGPGRARLLAPRSLRHALPDGAARRTFSLAAGVGFLSFAMFGYQLSFAPGSFAAATGLTSLPATGALAGLSLAASAASQLLAPAPRGLRAARAEVPAALAVLGVSLGALAWGTAAGSAPVLVAASLAGGLGQGVAFRSLFTRVSRLCGPASLAQTVSLLYVVTYLGSAVPVVALGAAAARVGVVPASVAFLVVCAATGVALAALAARVPSTTLQDAQAS</sequence>
<evidence type="ECO:0000313" key="10">
    <source>
        <dbReference type="Proteomes" id="UP001422074"/>
    </source>
</evidence>
<feature type="transmembrane region" description="Helical" evidence="7">
    <location>
        <begin position="181"/>
        <end position="202"/>
    </location>
</feature>
<evidence type="ECO:0000256" key="6">
    <source>
        <dbReference type="ARBA" id="ARBA00023136"/>
    </source>
</evidence>
<keyword evidence="3" id="KW-1003">Cell membrane</keyword>
<evidence type="ECO:0000256" key="7">
    <source>
        <dbReference type="SAM" id="Phobius"/>
    </source>
</evidence>
<feature type="transmembrane region" description="Helical" evidence="7">
    <location>
        <begin position="331"/>
        <end position="351"/>
    </location>
</feature>